<accession>A0ABW0M5T9</accession>
<keyword evidence="1" id="KW-0732">Signal</keyword>
<dbReference type="InterPro" id="IPR005184">
    <property type="entry name" value="DUF306_Meta_HslJ"/>
</dbReference>
<name>A0ABW0M5T9_9BURK</name>
<dbReference type="InterPro" id="IPR053147">
    <property type="entry name" value="Hsp_HslJ-like"/>
</dbReference>
<sequence length="251" mass="27350">MTFISSLIPAGARRSLAIAGAACITLAACAGAGQKPSGDDPLLLASRWELTSWTGHQLPQATNGKPVILNFVREKERGRVSGRAGCNQFAAPYSVRAPGQLTITEAVTTRMACPQQAQQFEADFLEQLMAVNHYRIAGSQLEMQAIDGQTLVFQARDKPSADAKIKFIYVAPQKAPCSAGVMQTTCFQIRERKEDPWQLWYGDINGFAFTPGHDYRLRILEEQIANPPADASSVKWTLDLVVEQGIAAPSK</sequence>
<feature type="chain" id="PRO_5045731804" evidence="1">
    <location>
        <begin position="31"/>
        <end position="251"/>
    </location>
</feature>
<evidence type="ECO:0000256" key="1">
    <source>
        <dbReference type="SAM" id="SignalP"/>
    </source>
</evidence>
<evidence type="ECO:0000259" key="3">
    <source>
        <dbReference type="Pfam" id="PF14302"/>
    </source>
</evidence>
<dbReference type="EMBL" id="JBHSMT010000008">
    <property type="protein sequence ID" value="MFC5473373.1"/>
    <property type="molecule type" value="Genomic_DNA"/>
</dbReference>
<dbReference type="Gene3D" id="2.40.128.270">
    <property type="match status" value="1"/>
</dbReference>
<feature type="domain" description="DUF306" evidence="2">
    <location>
        <begin position="45"/>
        <end position="153"/>
    </location>
</feature>
<keyword evidence="5" id="KW-1185">Reference proteome</keyword>
<dbReference type="InterPro" id="IPR025485">
    <property type="entry name" value="DUF4377"/>
</dbReference>
<feature type="domain" description="DUF4377" evidence="3">
    <location>
        <begin position="169"/>
        <end position="244"/>
    </location>
</feature>
<comment type="caution">
    <text evidence="4">The sequence shown here is derived from an EMBL/GenBank/DDBJ whole genome shotgun (WGS) entry which is preliminary data.</text>
</comment>
<gene>
    <name evidence="4" type="ORF">ACFPM8_05325</name>
</gene>
<dbReference type="Pfam" id="PF14302">
    <property type="entry name" value="DUF4377"/>
    <property type="match status" value="1"/>
</dbReference>
<organism evidence="4 5">
    <name type="scientific">Paraherbaspirillum soli</name>
    <dbReference type="NCBI Taxonomy" id="631222"/>
    <lineage>
        <taxon>Bacteria</taxon>
        <taxon>Pseudomonadati</taxon>
        <taxon>Pseudomonadota</taxon>
        <taxon>Betaproteobacteria</taxon>
        <taxon>Burkholderiales</taxon>
        <taxon>Oxalobacteraceae</taxon>
        <taxon>Paraherbaspirillum</taxon>
    </lineage>
</organism>
<reference evidence="5" key="1">
    <citation type="journal article" date="2019" name="Int. J. Syst. Evol. Microbiol.">
        <title>The Global Catalogue of Microorganisms (GCM) 10K type strain sequencing project: providing services to taxonomists for standard genome sequencing and annotation.</title>
        <authorList>
            <consortium name="The Broad Institute Genomics Platform"/>
            <consortium name="The Broad Institute Genome Sequencing Center for Infectious Disease"/>
            <person name="Wu L."/>
            <person name="Ma J."/>
        </authorList>
    </citation>
    <scope>NUCLEOTIDE SEQUENCE [LARGE SCALE GENOMIC DNA]</scope>
    <source>
        <strain evidence="5">JCM 17066</strain>
    </source>
</reference>
<dbReference type="Pfam" id="PF03724">
    <property type="entry name" value="META"/>
    <property type="match status" value="1"/>
</dbReference>
<dbReference type="InterPro" id="IPR038670">
    <property type="entry name" value="HslJ-like_sf"/>
</dbReference>
<evidence type="ECO:0000313" key="5">
    <source>
        <dbReference type="Proteomes" id="UP001596045"/>
    </source>
</evidence>
<evidence type="ECO:0000259" key="2">
    <source>
        <dbReference type="Pfam" id="PF03724"/>
    </source>
</evidence>
<protein>
    <submittedName>
        <fullName evidence="4">DUF4377 domain-containing protein</fullName>
    </submittedName>
</protein>
<evidence type="ECO:0000313" key="4">
    <source>
        <dbReference type="EMBL" id="MFC5473373.1"/>
    </source>
</evidence>
<proteinExistence type="predicted"/>
<dbReference type="PANTHER" id="PTHR35535">
    <property type="entry name" value="HEAT SHOCK PROTEIN HSLJ"/>
    <property type="match status" value="1"/>
</dbReference>
<dbReference type="Proteomes" id="UP001596045">
    <property type="component" value="Unassembled WGS sequence"/>
</dbReference>
<feature type="signal peptide" evidence="1">
    <location>
        <begin position="1"/>
        <end position="30"/>
    </location>
</feature>
<dbReference type="PANTHER" id="PTHR35535:SF2">
    <property type="entry name" value="DUF306 DOMAIN-CONTAINING PROTEIN"/>
    <property type="match status" value="1"/>
</dbReference>
<dbReference type="RefSeq" id="WP_378995705.1">
    <property type="nucleotide sequence ID" value="NZ_JBHSMT010000008.1"/>
</dbReference>